<evidence type="ECO:0000313" key="2">
    <source>
        <dbReference type="Proteomes" id="UP001163823"/>
    </source>
</evidence>
<dbReference type="AlphaFoldDB" id="A0AAD7LPE3"/>
<name>A0AAD7LPE3_QUISA</name>
<protein>
    <submittedName>
        <fullName evidence="1">Pentatricopeptide repeat (PPR) superfamily protein</fullName>
    </submittedName>
</protein>
<dbReference type="KEGG" id="qsa:O6P43_017219"/>
<dbReference type="InterPro" id="IPR029159">
    <property type="entry name" value="CA109-like"/>
</dbReference>
<proteinExistence type="predicted"/>
<gene>
    <name evidence="1" type="ORF">O6P43_017219</name>
</gene>
<keyword evidence="2" id="KW-1185">Reference proteome</keyword>
<dbReference type="PANTHER" id="PTHR37904:SF2">
    <property type="entry name" value="OS10G0566900 PROTEIN"/>
    <property type="match status" value="1"/>
</dbReference>
<dbReference type="Pfam" id="PF15011">
    <property type="entry name" value="CA109-like"/>
    <property type="match status" value="1"/>
</dbReference>
<evidence type="ECO:0000313" key="1">
    <source>
        <dbReference type="EMBL" id="KAJ7961926.1"/>
    </source>
</evidence>
<accession>A0AAD7LPE3</accession>
<dbReference type="EMBL" id="JARAOO010000007">
    <property type="protein sequence ID" value="KAJ7961926.1"/>
    <property type="molecule type" value="Genomic_DNA"/>
</dbReference>
<organism evidence="1 2">
    <name type="scientific">Quillaja saponaria</name>
    <name type="common">Soap bark tree</name>
    <dbReference type="NCBI Taxonomy" id="32244"/>
    <lineage>
        <taxon>Eukaryota</taxon>
        <taxon>Viridiplantae</taxon>
        <taxon>Streptophyta</taxon>
        <taxon>Embryophyta</taxon>
        <taxon>Tracheophyta</taxon>
        <taxon>Spermatophyta</taxon>
        <taxon>Magnoliopsida</taxon>
        <taxon>eudicotyledons</taxon>
        <taxon>Gunneridae</taxon>
        <taxon>Pentapetalae</taxon>
        <taxon>rosids</taxon>
        <taxon>fabids</taxon>
        <taxon>Fabales</taxon>
        <taxon>Quillajaceae</taxon>
        <taxon>Quillaja</taxon>
    </lineage>
</organism>
<sequence length="222" mass="25175">MEAMVKKYQSKFRKVREDMNRWNELQSRLVSQFRNSSSIIERLQVLQQSKNYGNLNFVGGIGDSVLAKQMESLNNILLAMRKTLEEFHVIVMSLKKMHHDGRQLVKGSSSRLTVKQLQQQVGIKPSLVDCLDGLLLLYDMHHSEYLLKSSVVSALSALALKPSSSDIYALQQVLVDQPNIATKEVCVSIGSLPARKEREREIEKFNLFLTSYSPKKSANSSM</sequence>
<dbReference type="PANTHER" id="PTHR37904">
    <property type="entry name" value="OS10G0566900 PROTEIN"/>
    <property type="match status" value="1"/>
</dbReference>
<dbReference type="Proteomes" id="UP001163823">
    <property type="component" value="Chromosome 7"/>
</dbReference>
<comment type="caution">
    <text evidence="1">The sequence shown here is derived from an EMBL/GenBank/DDBJ whole genome shotgun (WGS) entry which is preliminary data.</text>
</comment>
<dbReference type="InterPro" id="IPR038985">
    <property type="entry name" value="OPRN-like"/>
</dbReference>
<reference evidence="1" key="1">
    <citation type="journal article" date="2023" name="Science">
        <title>Elucidation of the pathway for biosynthesis of saponin adjuvants from the soapbark tree.</title>
        <authorList>
            <person name="Reed J."/>
            <person name="Orme A."/>
            <person name="El-Demerdash A."/>
            <person name="Owen C."/>
            <person name="Martin L.B.B."/>
            <person name="Misra R.C."/>
            <person name="Kikuchi S."/>
            <person name="Rejzek M."/>
            <person name="Martin A.C."/>
            <person name="Harkess A."/>
            <person name="Leebens-Mack J."/>
            <person name="Louveau T."/>
            <person name="Stephenson M.J."/>
            <person name="Osbourn A."/>
        </authorList>
    </citation>
    <scope>NUCLEOTIDE SEQUENCE</scope>
    <source>
        <strain evidence="1">S10</strain>
    </source>
</reference>